<dbReference type="GO" id="GO:0007165">
    <property type="term" value="P:signal transduction"/>
    <property type="evidence" value="ECO:0007669"/>
    <property type="project" value="InterPro"/>
</dbReference>
<dbReference type="PROSITE" id="PS51860">
    <property type="entry name" value="REM_1"/>
    <property type="match status" value="1"/>
</dbReference>
<dbReference type="FunFam" id="2.30.30.40:FF:000203">
    <property type="entry name" value="Cdc42-interacting protein 4, isoform F"/>
    <property type="match status" value="1"/>
</dbReference>
<dbReference type="InterPro" id="IPR011072">
    <property type="entry name" value="HR1_rho-bd"/>
</dbReference>
<dbReference type="InterPro" id="IPR031160">
    <property type="entry name" value="F_BAR_dom"/>
</dbReference>
<name>A0AAV2QWU3_MEGNR</name>
<evidence type="ECO:0000256" key="4">
    <source>
        <dbReference type="PROSITE-ProRule" id="PRU01077"/>
    </source>
</evidence>
<feature type="compositionally biased region" description="Low complexity" evidence="6">
    <location>
        <begin position="521"/>
        <end position="535"/>
    </location>
</feature>
<dbReference type="SUPFAM" id="SSF50044">
    <property type="entry name" value="SH3-domain"/>
    <property type="match status" value="1"/>
</dbReference>
<feature type="domain" description="F-BAR" evidence="8">
    <location>
        <begin position="51"/>
        <end position="268"/>
    </location>
</feature>
<feature type="domain" description="REM-1" evidence="9">
    <location>
        <begin position="349"/>
        <end position="426"/>
    </location>
</feature>
<proteinExistence type="predicted"/>
<comment type="caution">
    <text evidence="10">The sequence shown here is derived from an EMBL/GenBank/DDBJ whole genome shotgun (WGS) entry which is preliminary data.</text>
</comment>
<dbReference type="InterPro" id="IPR057870">
    <property type="entry name" value="HR1_TOCA"/>
</dbReference>
<dbReference type="Gene3D" id="1.20.1270.60">
    <property type="entry name" value="Arfaptin homology (AH) domain/BAR domain"/>
    <property type="match status" value="1"/>
</dbReference>
<evidence type="ECO:0000313" key="11">
    <source>
        <dbReference type="Proteomes" id="UP001497623"/>
    </source>
</evidence>
<feature type="domain" description="SH3" evidence="7">
    <location>
        <begin position="591"/>
        <end position="653"/>
    </location>
</feature>
<organism evidence="10 11">
    <name type="scientific">Meganyctiphanes norvegica</name>
    <name type="common">Northern krill</name>
    <name type="synonym">Thysanopoda norvegica</name>
    <dbReference type="NCBI Taxonomy" id="48144"/>
    <lineage>
        <taxon>Eukaryota</taxon>
        <taxon>Metazoa</taxon>
        <taxon>Ecdysozoa</taxon>
        <taxon>Arthropoda</taxon>
        <taxon>Crustacea</taxon>
        <taxon>Multicrustacea</taxon>
        <taxon>Malacostraca</taxon>
        <taxon>Eumalacostraca</taxon>
        <taxon>Eucarida</taxon>
        <taxon>Euphausiacea</taxon>
        <taxon>Euphausiidae</taxon>
        <taxon>Meganyctiphanes</taxon>
    </lineage>
</organism>
<dbReference type="EMBL" id="CAXKWB010012602">
    <property type="protein sequence ID" value="CAL4105034.1"/>
    <property type="molecule type" value="Genomic_DNA"/>
</dbReference>
<evidence type="ECO:0008006" key="12">
    <source>
        <dbReference type="Google" id="ProtNLM"/>
    </source>
</evidence>
<evidence type="ECO:0000259" key="7">
    <source>
        <dbReference type="PROSITE" id="PS50002"/>
    </source>
</evidence>
<protein>
    <recommendedName>
        <fullName evidence="12">Formin-binding protein 1-like</fullName>
    </recommendedName>
</protein>
<accession>A0AAV2QWU3</accession>
<dbReference type="Pfam" id="PF25610">
    <property type="entry name" value="HR1_TOCA"/>
    <property type="match status" value="1"/>
</dbReference>
<dbReference type="InterPro" id="IPR036028">
    <property type="entry name" value="SH3-like_dom_sf"/>
</dbReference>
<evidence type="ECO:0000256" key="1">
    <source>
        <dbReference type="ARBA" id="ARBA00022443"/>
    </source>
</evidence>
<dbReference type="Proteomes" id="UP001497623">
    <property type="component" value="Unassembled WGS sequence"/>
</dbReference>
<evidence type="ECO:0000256" key="6">
    <source>
        <dbReference type="SAM" id="MobiDB-lite"/>
    </source>
</evidence>
<dbReference type="PANTHER" id="PTHR15735:SF12">
    <property type="entry name" value="CDC42-INTERACTING PROTEIN 4, ISOFORM B"/>
    <property type="match status" value="1"/>
</dbReference>
<evidence type="ECO:0000256" key="3">
    <source>
        <dbReference type="PROSITE-ProRule" id="PRU00192"/>
    </source>
</evidence>
<dbReference type="CDD" id="cd11619">
    <property type="entry name" value="HR1_CIP4-like"/>
    <property type="match status" value="1"/>
</dbReference>
<dbReference type="PROSITE" id="PS50002">
    <property type="entry name" value="SH3"/>
    <property type="match status" value="1"/>
</dbReference>
<dbReference type="SUPFAM" id="SSF103657">
    <property type="entry name" value="BAR/IMD domain-like"/>
    <property type="match status" value="1"/>
</dbReference>
<evidence type="ECO:0000259" key="9">
    <source>
        <dbReference type="PROSITE" id="PS51860"/>
    </source>
</evidence>
<feature type="compositionally biased region" description="Low complexity" evidence="6">
    <location>
        <begin position="485"/>
        <end position="497"/>
    </location>
</feature>
<sequence>MNWGTELWGQGQKPISDGHEGIFLVEHAPHFSMRQHTPDNFCAMKMEVYGSLQRLVKAYVPKKKDEDDLSFSCVKAFRDAVSETADLAGQHEVIAENLTSIVLGEINALSKEIKEDRKRNLSEGNKVQQQLAQSLQQLEKAKKNYEKAFRESEKAHENFTKADADLHLSRAEVEKQRMNSSIKNQQCEDSKNEYANQLQKSNQLQNDHYSTVMPGIFQSLQDMDEKRINNFKNLLIKSVDIERSVFPIINKCLDGIVSAANKIDEKHDSQMVIERYKSGFTPPGDIPFDDLSTPRQNGTTTSTPHALNKSDTIKGTISASKLKKRVGLFGIFASNKNNFSFSEKEDFSDLPPNQRKKRIQQKIDDVTTKLHQETAARDGLLKMKEVYEGNPSLGDPMSIMGQLNDSCQRIEKLKAELQRYQSMLEDVDNDSGGGAASGGPSTPNASLTRHQSSLMSPAFNGGGSGGGGAASSPRSSVTSHRTSLSDESLSRSASDSSVHQPPVTTTSHNSSSLQRDSTLATTSTTTTTTTTTTSTGNPTLPDHLPSQGSSHSPESGIGLSHNSLPGSETYDQPDQGQDDENAEFYDAEPLPVIGTCRSLYTFDGTSEGSMPMIESEELNVIELDQGDGWTRVRRMNSYEEGFVPTSYIEMSLYNNCP</sequence>
<dbReference type="PROSITE" id="PS51741">
    <property type="entry name" value="F_BAR"/>
    <property type="match status" value="1"/>
</dbReference>
<feature type="compositionally biased region" description="Polar residues" evidence="6">
    <location>
        <begin position="473"/>
        <end position="482"/>
    </location>
</feature>
<feature type="region of interest" description="Disordered" evidence="6">
    <location>
        <begin position="426"/>
        <end position="581"/>
    </location>
</feature>
<feature type="coiled-coil region" evidence="5">
    <location>
        <begin position="124"/>
        <end position="207"/>
    </location>
</feature>
<dbReference type="InterPro" id="IPR027267">
    <property type="entry name" value="AH/BAR_dom_sf"/>
</dbReference>
<feature type="compositionally biased region" description="Polar residues" evidence="6">
    <location>
        <begin position="560"/>
        <end position="575"/>
    </location>
</feature>
<reference evidence="10 11" key="1">
    <citation type="submission" date="2024-05" db="EMBL/GenBank/DDBJ databases">
        <authorList>
            <person name="Wallberg A."/>
        </authorList>
    </citation>
    <scope>NUCLEOTIDE SEQUENCE [LARGE SCALE GENOMIC DNA]</scope>
</reference>
<dbReference type="CDD" id="cd07653">
    <property type="entry name" value="F-BAR_CIP4-like"/>
    <property type="match status" value="1"/>
</dbReference>
<keyword evidence="11" id="KW-1185">Reference proteome</keyword>
<gene>
    <name evidence="10" type="ORF">MNOR_LOCUS17947</name>
</gene>
<dbReference type="Gene3D" id="6.10.140.470">
    <property type="match status" value="1"/>
</dbReference>
<dbReference type="Gene3D" id="2.30.30.40">
    <property type="entry name" value="SH3 Domains"/>
    <property type="match status" value="1"/>
</dbReference>
<dbReference type="PANTHER" id="PTHR15735">
    <property type="entry name" value="FCH AND DOUBLE SH3 DOMAINS PROTEIN"/>
    <property type="match status" value="1"/>
</dbReference>
<evidence type="ECO:0000313" key="10">
    <source>
        <dbReference type="EMBL" id="CAL4105034.1"/>
    </source>
</evidence>
<evidence type="ECO:0000256" key="2">
    <source>
        <dbReference type="ARBA" id="ARBA00023054"/>
    </source>
</evidence>
<feature type="compositionally biased region" description="Polar residues" evidence="6">
    <location>
        <begin position="440"/>
        <end position="455"/>
    </location>
</feature>
<keyword evidence="1 3" id="KW-0728">SH3 domain</keyword>
<evidence type="ECO:0000256" key="5">
    <source>
        <dbReference type="SAM" id="Coils"/>
    </source>
</evidence>
<dbReference type="InterPro" id="IPR001452">
    <property type="entry name" value="SH3_domain"/>
</dbReference>
<evidence type="ECO:0000259" key="8">
    <source>
        <dbReference type="PROSITE" id="PS51741"/>
    </source>
</evidence>
<dbReference type="SMART" id="SM00326">
    <property type="entry name" value="SH3"/>
    <property type="match status" value="1"/>
</dbReference>
<keyword evidence="2 4" id="KW-0175">Coiled coil</keyword>
<dbReference type="CDD" id="cd11911">
    <property type="entry name" value="SH3_CIP4-like"/>
    <property type="match status" value="1"/>
</dbReference>
<dbReference type="AlphaFoldDB" id="A0AAV2QWU3"/>
<feature type="compositionally biased region" description="Polar residues" evidence="6">
    <location>
        <begin position="498"/>
        <end position="520"/>
    </location>
</feature>
<feature type="compositionally biased region" description="Gly residues" evidence="6">
    <location>
        <begin position="460"/>
        <end position="469"/>
    </location>
</feature>
<feature type="non-terminal residue" evidence="10">
    <location>
        <position position="657"/>
    </location>
</feature>